<keyword evidence="2" id="KW-0804">Transcription</keyword>
<dbReference type="GO" id="GO:0046983">
    <property type="term" value="F:protein dimerization activity"/>
    <property type="evidence" value="ECO:0007669"/>
    <property type="project" value="InterPro"/>
</dbReference>
<dbReference type="InterPro" id="IPR036643">
    <property type="entry name" value="RNApol_insert_sf"/>
</dbReference>
<name>A0A6C0HPD9_9ZZZZ</name>
<dbReference type="InterPro" id="IPR011263">
    <property type="entry name" value="DNA-dir_RNA_pol_RpoA/D/Rpb3"/>
</dbReference>
<dbReference type="AlphaFoldDB" id="A0A6C0HPD9"/>
<dbReference type="GO" id="GO:0003899">
    <property type="term" value="F:DNA-directed RNA polymerase activity"/>
    <property type="evidence" value="ECO:0007669"/>
    <property type="project" value="InterPro"/>
</dbReference>
<dbReference type="InterPro" id="IPR050518">
    <property type="entry name" value="Rpo3/RPB3_RNA_Pol_subunit"/>
</dbReference>
<evidence type="ECO:0000259" key="3">
    <source>
        <dbReference type="SMART" id="SM00662"/>
    </source>
</evidence>
<dbReference type="EMBL" id="MN739994">
    <property type="protein sequence ID" value="QHT82016.1"/>
    <property type="molecule type" value="Genomic_DNA"/>
</dbReference>
<dbReference type="Gene3D" id="3.30.1360.10">
    <property type="entry name" value="RNA polymerase, RBP11-like subunit"/>
    <property type="match status" value="2"/>
</dbReference>
<evidence type="ECO:0000256" key="1">
    <source>
        <dbReference type="ARBA" id="ARBA00022478"/>
    </source>
</evidence>
<dbReference type="PANTHER" id="PTHR11800:SF2">
    <property type="entry name" value="DNA-DIRECTED RNA POLYMERASE II SUBUNIT RPB3"/>
    <property type="match status" value="1"/>
</dbReference>
<organism evidence="4">
    <name type="scientific">viral metagenome</name>
    <dbReference type="NCBI Taxonomy" id="1070528"/>
    <lineage>
        <taxon>unclassified sequences</taxon>
        <taxon>metagenomes</taxon>
        <taxon>organismal metagenomes</taxon>
    </lineage>
</organism>
<dbReference type="Pfam" id="PF01193">
    <property type="entry name" value="RNA_pol_L"/>
    <property type="match status" value="1"/>
</dbReference>
<dbReference type="GO" id="GO:0000428">
    <property type="term" value="C:DNA-directed RNA polymerase complex"/>
    <property type="evidence" value="ECO:0007669"/>
    <property type="project" value="UniProtKB-KW"/>
</dbReference>
<reference evidence="4" key="1">
    <citation type="journal article" date="2020" name="Nature">
        <title>Giant virus diversity and host interactions through global metagenomics.</title>
        <authorList>
            <person name="Schulz F."/>
            <person name="Roux S."/>
            <person name="Paez-Espino D."/>
            <person name="Jungbluth S."/>
            <person name="Walsh D.A."/>
            <person name="Denef V.J."/>
            <person name="McMahon K.D."/>
            <person name="Konstantinidis K.T."/>
            <person name="Eloe-Fadrosh E.A."/>
            <person name="Kyrpides N.C."/>
            <person name="Woyke T."/>
        </authorList>
    </citation>
    <scope>NUCLEOTIDE SEQUENCE</scope>
    <source>
        <strain evidence="4">GVMAG-M-3300023184-160</strain>
    </source>
</reference>
<sequence length="369" mass="43236">MDFKLSEVTEKDNSLEFNIHGVDVSVVNSLRRVLLTRIETLVFRGFPYAQNKLEFIRNKTKFNNEYLKHRIQCIPIFVSDDTKYENFVQNFKVVLNVQNHTNELLYVTTRDFKVINQVNGKQVDPAKVREMFPPDPVSQDFIPICVLMPKLTETDEPEGLELSLSFTTGCAKEDACWNVVSKCCYFNLEDDAKVKEAMSKIKDDVERKDFQLLDAQRLFLPNQYHMVIHSNGIFEPNKLLTKACNYLIERFQDLNLFLSTQTAVSEERYDTIEPFAIYKEETNTVPIYHLRIEQDDFTLGKLIENYLNLMFRQEFLYIAFKKVHPHDSHCFISFSYRNEDKPLEVLVSYLDQVSRHVIEIYEKIATVGA</sequence>
<protein>
    <recommendedName>
        <fullName evidence="3">DNA-directed RNA polymerase RpoA/D/Rpb3-type domain-containing protein</fullName>
    </recommendedName>
</protein>
<dbReference type="PANTHER" id="PTHR11800">
    <property type="entry name" value="DNA-DIRECTED RNA POLYMERASE"/>
    <property type="match status" value="1"/>
</dbReference>
<dbReference type="Gene3D" id="2.170.120.12">
    <property type="entry name" value="DNA-directed RNA polymerase, insert domain"/>
    <property type="match status" value="1"/>
</dbReference>
<dbReference type="SMART" id="SM00662">
    <property type="entry name" value="RPOLD"/>
    <property type="match status" value="1"/>
</dbReference>
<keyword evidence="1" id="KW-0240">DNA-directed RNA polymerase</keyword>
<dbReference type="SUPFAM" id="SSF55257">
    <property type="entry name" value="RBP11-like subunits of RNA polymerase"/>
    <property type="match status" value="2"/>
</dbReference>
<dbReference type="GO" id="GO:0006351">
    <property type="term" value="P:DNA-templated transcription"/>
    <property type="evidence" value="ECO:0007669"/>
    <property type="project" value="InterPro"/>
</dbReference>
<evidence type="ECO:0000313" key="4">
    <source>
        <dbReference type="EMBL" id="QHT82016.1"/>
    </source>
</evidence>
<evidence type="ECO:0000256" key="2">
    <source>
        <dbReference type="ARBA" id="ARBA00023163"/>
    </source>
</evidence>
<accession>A0A6C0HPD9</accession>
<dbReference type="SUPFAM" id="SSF56553">
    <property type="entry name" value="Insert subdomain of RNA polymerase alpha subunit"/>
    <property type="match status" value="1"/>
</dbReference>
<proteinExistence type="predicted"/>
<dbReference type="InterPro" id="IPR036603">
    <property type="entry name" value="RBP11-like"/>
</dbReference>
<feature type="domain" description="DNA-directed RNA polymerase RpoA/D/Rpb3-type" evidence="3">
    <location>
        <begin position="14"/>
        <end position="257"/>
    </location>
</feature>